<protein>
    <submittedName>
        <fullName evidence="1">Uncharacterized protein</fullName>
    </submittedName>
</protein>
<sequence length="114" mass="13007">MAGWQTMVDIIPGFSLPAYFMPAAEIQQRVANIHRLALLPRQLPDKQRGIIMERIPGIKKQGIAPLRQRNAFVHGIINTVILFTDKTQVKLTVTFLQKFARAVLRTAIHYDPFK</sequence>
<organism evidence="1 2">
    <name type="scientific">Salmonella enterica subsp. enterica serovar Bovismorbificans</name>
    <dbReference type="NCBI Taxonomy" id="58097"/>
    <lineage>
        <taxon>Bacteria</taxon>
        <taxon>Pseudomonadati</taxon>
        <taxon>Pseudomonadota</taxon>
        <taxon>Gammaproteobacteria</taxon>
        <taxon>Enterobacterales</taxon>
        <taxon>Enterobacteriaceae</taxon>
        <taxon>Salmonella</taxon>
    </lineage>
</organism>
<dbReference type="EMBL" id="CQPA01000008">
    <property type="protein sequence ID" value="CNT97753.1"/>
    <property type="molecule type" value="Genomic_DNA"/>
</dbReference>
<dbReference type="AlphaFoldDB" id="A0A655C741"/>
<proteinExistence type="predicted"/>
<accession>A0A655C741</accession>
<reference evidence="1 2" key="1">
    <citation type="submission" date="2015-03" db="EMBL/GenBank/DDBJ databases">
        <authorList>
            <consortium name="Pathogen Informatics"/>
        </authorList>
    </citation>
    <scope>NUCLEOTIDE SEQUENCE [LARGE SCALE GENOMIC DNA]</scope>
    <source>
        <strain evidence="1 2">A1104</strain>
    </source>
</reference>
<gene>
    <name evidence="1" type="ORF">ERS008198_01586</name>
</gene>
<dbReference type="Proteomes" id="UP000041314">
    <property type="component" value="Unassembled WGS sequence"/>
</dbReference>
<evidence type="ECO:0000313" key="1">
    <source>
        <dbReference type="EMBL" id="CNT97753.1"/>
    </source>
</evidence>
<name>A0A655C741_SALET</name>
<evidence type="ECO:0000313" key="2">
    <source>
        <dbReference type="Proteomes" id="UP000041314"/>
    </source>
</evidence>